<dbReference type="SMART" id="SM00564">
    <property type="entry name" value="PQQ"/>
    <property type="match status" value="3"/>
</dbReference>
<dbReference type="SUPFAM" id="SSF50998">
    <property type="entry name" value="Quinoprotein alcohol dehydrogenase-like"/>
    <property type="match status" value="1"/>
</dbReference>
<dbReference type="EMBL" id="JACEFO010001880">
    <property type="protein sequence ID" value="KAF8696832.1"/>
    <property type="molecule type" value="Genomic_DNA"/>
</dbReference>
<reference evidence="3" key="1">
    <citation type="submission" date="2020-07" db="EMBL/GenBank/DDBJ databases">
        <title>Genome sequence and genetic diversity analysis of an under-domesticated orphan crop, white fonio (Digitaria exilis).</title>
        <authorList>
            <person name="Bennetzen J.L."/>
            <person name="Chen S."/>
            <person name="Ma X."/>
            <person name="Wang X."/>
            <person name="Yssel A.E.J."/>
            <person name="Chaluvadi S.R."/>
            <person name="Johnson M."/>
            <person name="Gangashetty P."/>
            <person name="Hamidou F."/>
            <person name="Sanogo M.D."/>
            <person name="Zwaenepoel A."/>
            <person name="Wallace J."/>
            <person name="Van De Peer Y."/>
            <person name="Van Deynze A."/>
        </authorList>
    </citation>
    <scope>NUCLEOTIDE SEQUENCE</scope>
    <source>
        <tissue evidence="3">Leaves</tissue>
    </source>
</reference>
<dbReference type="GO" id="GO:0009793">
    <property type="term" value="P:embryo development ending in seed dormancy"/>
    <property type="evidence" value="ECO:0007669"/>
    <property type="project" value="TreeGrafter"/>
</dbReference>
<dbReference type="InterPro" id="IPR018391">
    <property type="entry name" value="PQQ_b-propeller_rpt"/>
</dbReference>
<name>A0A835BLR1_9POAL</name>
<evidence type="ECO:0000313" key="4">
    <source>
        <dbReference type="Proteomes" id="UP000636709"/>
    </source>
</evidence>
<proteinExistence type="predicted"/>
<dbReference type="PANTHER" id="PTHR37253:SF1">
    <property type="entry name" value="PROTEIN GAMETE EXPRESSED 3"/>
    <property type="match status" value="1"/>
</dbReference>
<dbReference type="Proteomes" id="UP000636709">
    <property type="component" value="Unassembled WGS sequence"/>
</dbReference>
<feature type="chain" id="PRO_5032558932" evidence="2">
    <location>
        <begin position="24"/>
        <end position="680"/>
    </location>
</feature>
<gene>
    <name evidence="3" type="ORF">HU200_036471</name>
</gene>
<dbReference type="AlphaFoldDB" id="A0A835BLR1"/>
<evidence type="ECO:0000256" key="1">
    <source>
        <dbReference type="SAM" id="MobiDB-lite"/>
    </source>
</evidence>
<dbReference type="OrthoDB" id="19653at2759"/>
<feature type="region of interest" description="Disordered" evidence="1">
    <location>
        <begin position="580"/>
        <end position="638"/>
    </location>
</feature>
<evidence type="ECO:0000256" key="2">
    <source>
        <dbReference type="SAM" id="SignalP"/>
    </source>
</evidence>
<dbReference type="Gene3D" id="2.130.10.10">
    <property type="entry name" value="YVTN repeat-like/Quinoprotein amine dehydrogenase"/>
    <property type="match status" value="1"/>
</dbReference>
<dbReference type="InterPro" id="IPR011047">
    <property type="entry name" value="Quinoprotein_ADH-like_sf"/>
</dbReference>
<keyword evidence="2" id="KW-0732">Signal</keyword>
<sequence length="680" mass="74056">MAMGVPWRVCLLACFLLIGAARSEPPALQKLDAGGLAVNGSHAPPRAARALSTLLIVDDGRLVACSGKDLLAFERDGSIAWTVPLGHTCNHSIRLVSDREKVYLVAEDKVIKITPRDRHTAKPASSEVFFSYNATPGRSEEIIGLAVSGSYSSLFLTIRNRGLFVLSLQGHLQWSLGPVLDWYGYRLGCKGNISGCYFDSAPVLDHYGGALYVSYYSLNMFLQILNTEGQLYSFNIQSRALRWIQDLSSLDKVMTIAPGNSGSLYIVFPLKSIVVGLDVSTGNISWKQSIGPLSNEKTLPIVDSNGWIAIGSLDGILYSVSPDGDMRKLLEKTAHDSVIHVDPVLDCSGFSMYVAKTIVEGKLIQTTGDYTTVSVMKPSHILVTLLAPATGTIYWTGDYPGTLSNVLSSRDLNDFVVDETVLLTLISAASKSIEEKAPRQRLAEIPEEAGIHIGICAYPLIMSCSVFSDSPGLTSTTPSEMQRSLHIKKRALGKKISELEQKAAEDTTSNEILGELGEMVKAKEGVERKLNASYSLGSDKLGLKQGSSILPLYSEKYKSHSFHSPQKENITVFNILSDTSTSEDSTTSYSDDSESCSSNSSTDMDLDVTFKPEEEAGPSNTTNDTGRVEEECPSDVRSPSRVFANPLFIKDHYSKELECVKEETDGISEGLHSHHDNFTE</sequence>
<dbReference type="InterPro" id="IPR045301">
    <property type="entry name" value="GEX3-like"/>
</dbReference>
<evidence type="ECO:0000313" key="3">
    <source>
        <dbReference type="EMBL" id="KAF8696832.1"/>
    </source>
</evidence>
<dbReference type="GO" id="GO:0010183">
    <property type="term" value="P:pollen tube guidance"/>
    <property type="evidence" value="ECO:0007669"/>
    <property type="project" value="TreeGrafter"/>
</dbReference>
<dbReference type="InterPro" id="IPR015943">
    <property type="entry name" value="WD40/YVTN_repeat-like_dom_sf"/>
</dbReference>
<dbReference type="PANTHER" id="PTHR37253">
    <property type="entry name" value="PROTEIN GAMETE EXPRESSED 3"/>
    <property type="match status" value="1"/>
</dbReference>
<protein>
    <submittedName>
        <fullName evidence="3">Uncharacterized protein</fullName>
    </submittedName>
</protein>
<organism evidence="3 4">
    <name type="scientific">Digitaria exilis</name>
    <dbReference type="NCBI Taxonomy" id="1010633"/>
    <lineage>
        <taxon>Eukaryota</taxon>
        <taxon>Viridiplantae</taxon>
        <taxon>Streptophyta</taxon>
        <taxon>Embryophyta</taxon>
        <taxon>Tracheophyta</taxon>
        <taxon>Spermatophyta</taxon>
        <taxon>Magnoliopsida</taxon>
        <taxon>Liliopsida</taxon>
        <taxon>Poales</taxon>
        <taxon>Poaceae</taxon>
        <taxon>PACMAD clade</taxon>
        <taxon>Panicoideae</taxon>
        <taxon>Panicodae</taxon>
        <taxon>Paniceae</taxon>
        <taxon>Anthephorinae</taxon>
        <taxon>Digitaria</taxon>
    </lineage>
</organism>
<accession>A0A835BLR1</accession>
<feature type="signal peptide" evidence="2">
    <location>
        <begin position="1"/>
        <end position="23"/>
    </location>
</feature>
<dbReference type="GO" id="GO:0005886">
    <property type="term" value="C:plasma membrane"/>
    <property type="evidence" value="ECO:0007669"/>
    <property type="project" value="TreeGrafter"/>
</dbReference>
<comment type="caution">
    <text evidence="3">The sequence shown here is derived from an EMBL/GenBank/DDBJ whole genome shotgun (WGS) entry which is preliminary data.</text>
</comment>
<feature type="compositionally biased region" description="Low complexity" evidence="1">
    <location>
        <begin position="580"/>
        <end position="603"/>
    </location>
</feature>
<keyword evidence="4" id="KW-1185">Reference proteome</keyword>